<dbReference type="AlphaFoldDB" id="A0AAV6GC10"/>
<feature type="compositionally biased region" description="Polar residues" evidence="12">
    <location>
        <begin position="427"/>
        <end position="438"/>
    </location>
</feature>
<evidence type="ECO:0000256" key="7">
    <source>
        <dbReference type="ARBA" id="ARBA00023015"/>
    </source>
</evidence>
<feature type="domain" description="C2H2-type" evidence="13">
    <location>
        <begin position="96"/>
        <end position="123"/>
    </location>
</feature>
<feature type="domain" description="C2H2-type" evidence="13">
    <location>
        <begin position="634"/>
        <end position="661"/>
    </location>
</feature>
<evidence type="ECO:0000313" key="14">
    <source>
        <dbReference type="EMBL" id="KAG5271055.1"/>
    </source>
</evidence>
<dbReference type="GO" id="GO:0010468">
    <property type="term" value="P:regulation of gene expression"/>
    <property type="evidence" value="ECO:0007669"/>
    <property type="project" value="TreeGrafter"/>
</dbReference>
<evidence type="ECO:0000256" key="5">
    <source>
        <dbReference type="ARBA" id="ARBA00022771"/>
    </source>
</evidence>
<evidence type="ECO:0000256" key="12">
    <source>
        <dbReference type="SAM" id="MobiDB-lite"/>
    </source>
</evidence>
<evidence type="ECO:0000256" key="3">
    <source>
        <dbReference type="ARBA" id="ARBA00022723"/>
    </source>
</evidence>
<evidence type="ECO:0000256" key="11">
    <source>
        <dbReference type="PROSITE-ProRule" id="PRU00042"/>
    </source>
</evidence>
<keyword evidence="10" id="KW-0539">Nucleus</keyword>
<dbReference type="InterPro" id="IPR036236">
    <property type="entry name" value="Znf_C2H2_sf"/>
</dbReference>
<feature type="compositionally biased region" description="Polar residues" evidence="12">
    <location>
        <begin position="62"/>
        <end position="84"/>
    </location>
</feature>
<feature type="region of interest" description="Disordered" evidence="12">
    <location>
        <begin position="716"/>
        <end position="738"/>
    </location>
</feature>
<feature type="domain" description="C2H2-type" evidence="13">
    <location>
        <begin position="124"/>
        <end position="151"/>
    </location>
</feature>
<accession>A0AAV6GC10</accession>
<keyword evidence="5 11" id="KW-0863">Zinc-finger</keyword>
<dbReference type="EMBL" id="JADWDJ010000013">
    <property type="protein sequence ID" value="KAG5271055.1"/>
    <property type="molecule type" value="Genomic_DNA"/>
</dbReference>
<keyword evidence="3" id="KW-0479">Metal-binding</keyword>
<feature type="domain" description="C2H2-type" evidence="13">
    <location>
        <begin position="199"/>
        <end position="226"/>
    </location>
</feature>
<keyword evidence="9" id="KW-0804">Transcription</keyword>
<feature type="domain" description="C2H2-type" evidence="13">
    <location>
        <begin position="792"/>
        <end position="815"/>
    </location>
</feature>
<protein>
    <recommendedName>
        <fullName evidence="13">C2H2-type domain-containing protein</fullName>
    </recommendedName>
</protein>
<name>A0AAV6GC10_9TELE</name>
<feature type="region of interest" description="Disordered" evidence="12">
    <location>
        <begin position="878"/>
        <end position="905"/>
    </location>
</feature>
<feature type="domain" description="C2H2-type" evidence="13">
    <location>
        <begin position="227"/>
        <end position="249"/>
    </location>
</feature>
<feature type="domain" description="C2H2-type" evidence="13">
    <location>
        <begin position="296"/>
        <end position="323"/>
    </location>
</feature>
<dbReference type="GO" id="GO:0005634">
    <property type="term" value="C:nucleus"/>
    <property type="evidence" value="ECO:0007669"/>
    <property type="project" value="UniProtKB-SubCell"/>
</dbReference>
<proteinExistence type="inferred from homology"/>
<evidence type="ECO:0000256" key="2">
    <source>
        <dbReference type="ARBA" id="ARBA00006991"/>
    </source>
</evidence>
<feature type="region of interest" description="Disordered" evidence="12">
    <location>
        <begin position="170"/>
        <end position="194"/>
    </location>
</feature>
<dbReference type="GO" id="GO:0022008">
    <property type="term" value="P:neurogenesis"/>
    <property type="evidence" value="ECO:0007669"/>
    <property type="project" value="TreeGrafter"/>
</dbReference>
<evidence type="ECO:0000256" key="1">
    <source>
        <dbReference type="ARBA" id="ARBA00004123"/>
    </source>
</evidence>
<evidence type="ECO:0000256" key="8">
    <source>
        <dbReference type="ARBA" id="ARBA00023125"/>
    </source>
</evidence>
<feature type="compositionally biased region" description="Polar residues" evidence="12">
    <location>
        <begin position="446"/>
        <end position="458"/>
    </location>
</feature>
<comment type="caution">
    <text evidence="14">The sequence shown here is derived from an EMBL/GenBank/DDBJ whole genome shotgun (WGS) entry which is preliminary data.</text>
</comment>
<feature type="compositionally biased region" description="Basic and acidic residues" evidence="12">
    <location>
        <begin position="716"/>
        <end position="736"/>
    </location>
</feature>
<evidence type="ECO:0000256" key="6">
    <source>
        <dbReference type="ARBA" id="ARBA00022833"/>
    </source>
</evidence>
<dbReference type="Pfam" id="PF12874">
    <property type="entry name" value="zf-met"/>
    <property type="match status" value="1"/>
</dbReference>
<dbReference type="PROSITE" id="PS50157">
    <property type="entry name" value="ZINC_FINGER_C2H2_2"/>
    <property type="match status" value="11"/>
</dbReference>
<keyword evidence="8" id="KW-0238">DNA-binding</keyword>
<dbReference type="FunFam" id="3.30.160.60:FF:000145">
    <property type="entry name" value="Zinc finger protein 574"/>
    <property type="match status" value="1"/>
</dbReference>
<comment type="subcellular location">
    <subcellularLocation>
        <location evidence="1">Nucleus</location>
    </subcellularLocation>
</comment>
<evidence type="ECO:0000256" key="10">
    <source>
        <dbReference type="ARBA" id="ARBA00023242"/>
    </source>
</evidence>
<keyword evidence="4" id="KW-0677">Repeat</keyword>
<keyword evidence="7" id="KW-0805">Transcription regulation</keyword>
<dbReference type="GO" id="GO:0003677">
    <property type="term" value="F:DNA binding"/>
    <property type="evidence" value="ECO:0007669"/>
    <property type="project" value="UniProtKB-KW"/>
</dbReference>
<feature type="domain" description="C2H2-type" evidence="13">
    <location>
        <begin position="397"/>
        <end position="424"/>
    </location>
</feature>
<dbReference type="GO" id="GO:0008270">
    <property type="term" value="F:zinc ion binding"/>
    <property type="evidence" value="ECO:0007669"/>
    <property type="project" value="UniProtKB-KW"/>
</dbReference>
<gene>
    <name evidence="14" type="ORF">AALO_G00175370</name>
</gene>
<dbReference type="FunFam" id="3.30.160.60:FF:000290">
    <property type="entry name" value="Zinc finger protein 697 isoform X1"/>
    <property type="match status" value="1"/>
</dbReference>
<dbReference type="Pfam" id="PF13912">
    <property type="entry name" value="zf-C2H2_6"/>
    <property type="match status" value="2"/>
</dbReference>
<dbReference type="InterPro" id="IPR013087">
    <property type="entry name" value="Znf_C2H2_type"/>
</dbReference>
<feature type="domain" description="C2H2-type" evidence="13">
    <location>
        <begin position="353"/>
        <end position="380"/>
    </location>
</feature>
<feature type="region of interest" description="Disordered" evidence="12">
    <location>
        <begin position="50"/>
        <end position="93"/>
    </location>
</feature>
<feature type="domain" description="C2H2-type" evidence="13">
    <location>
        <begin position="324"/>
        <end position="352"/>
    </location>
</feature>
<dbReference type="Proteomes" id="UP000823561">
    <property type="component" value="Chromosome 13"/>
</dbReference>
<comment type="similarity">
    <text evidence="2">Belongs to the krueppel C2H2-type zinc-finger protein family.</text>
</comment>
<dbReference type="PANTHER" id="PTHR16515:SF49">
    <property type="entry name" value="GASTRULA ZINC FINGER PROTEIN XLCGF49.1-LIKE-RELATED"/>
    <property type="match status" value="1"/>
</dbReference>
<feature type="compositionally biased region" description="Basic and acidic residues" evidence="12">
    <location>
        <begin position="172"/>
        <end position="185"/>
    </location>
</feature>
<keyword evidence="15" id="KW-1185">Reference proteome</keyword>
<dbReference type="PROSITE" id="PS00028">
    <property type="entry name" value="ZINC_FINGER_C2H2_1"/>
    <property type="match status" value="12"/>
</dbReference>
<dbReference type="SMART" id="SM00355">
    <property type="entry name" value="ZnF_C2H2"/>
    <property type="match status" value="16"/>
</dbReference>
<evidence type="ECO:0000256" key="9">
    <source>
        <dbReference type="ARBA" id="ARBA00023163"/>
    </source>
</evidence>
<evidence type="ECO:0000256" key="4">
    <source>
        <dbReference type="ARBA" id="ARBA00022737"/>
    </source>
</evidence>
<evidence type="ECO:0000313" key="15">
    <source>
        <dbReference type="Proteomes" id="UP000823561"/>
    </source>
</evidence>
<feature type="region of interest" description="Disordered" evidence="12">
    <location>
        <begin position="543"/>
        <end position="585"/>
    </location>
</feature>
<dbReference type="InterPro" id="IPR050331">
    <property type="entry name" value="Zinc_finger"/>
</dbReference>
<dbReference type="FunFam" id="3.30.160.60:FF:001506">
    <property type="entry name" value="Zinc finger protein"/>
    <property type="match status" value="1"/>
</dbReference>
<sequence length="905" mass="101679">MELDGSEIEVSKALSLPNPDLSAPPEIDMTDVSSLVTPVVVDFDVLDETTEQSNVKSDENPTHNSSAMTRSNSVPYNQSGSQPTRGGRRRRGGGPMKCEFCGRVFIHMSAYVIHVRIHTGEKPHACNVCGKAFAQRSNLNAHMRVHQGVRRIQCCGVQFASLTSFRQHRKTHGDEVSRADEHLSGSEDSPGSRGTGNLCPCPICGKNFRYRSMLKTHMRVHSGEKPFSCKVCGKSFSQATTVRVHERIHWHVMKLRAHMLTHSQSEGYTCGCGKTLQTWRQFWQHQRVHRQKKGRFFCPTCSRGFRFASSYRDHLREHPELNAFACSLCPLAFSNSDGLRAHQRDWHRKTLPYICDICGRGFSSQRMLGRHTVSHQAVNRTCLKEKEAEEEPDVMPYQCAKCDLTFKTVDLLFQHQLSHSLSEDILSGSSGEAGGQNQRNREEQHNTTTTSPCLNTDTPVPLPQMSSSLSRRSVRMGKPPGVRSICWTPSLPETRMDRFCAEAGDSELDRLRLNVKDEQEASIAKDPHWSSLTIIKQENYEDVGRGSHDAGPGSPDCPSGVRRKCKRKRTQEQEEGASGPSTVVDTEDPFGEWKCPLCQHTFSSSWQLTGHCCTGIMGSSSDDKAGNREKGVEFCCPVCGDRFLHRTAFIVHGRNHVGQTNYACGECGRTLRTLQELATHRQQHSRVAARRRRRRCCPEFWRGRCKCALQAAHQEGPKHESLNSERKGKDPKRLGRTDVTLPPSAPLAVQGLQSPQCPLCFVTYRDMKTAETHMRLKHPGHYEQQISGDTIFACNICNETFPSSHLLSAHQRSHTEWVQQTKAGSRAVSKNRKPHSIAHLMAHRRKVEECLKNGSMRCVSCHIIFTDPRSWERHMKSNRHEHNLSTETATWTPAAPSTEAPGSAV</sequence>
<reference evidence="14" key="1">
    <citation type="submission" date="2020-10" db="EMBL/GenBank/DDBJ databases">
        <title>Chromosome-scale genome assembly of the Allis shad, Alosa alosa.</title>
        <authorList>
            <person name="Margot Z."/>
            <person name="Christophe K."/>
            <person name="Cabau C."/>
            <person name="Louis A."/>
            <person name="Berthelot C."/>
            <person name="Parey E."/>
            <person name="Roest Crollius H."/>
            <person name="Montfort J."/>
            <person name="Robinson-Rechavi M."/>
            <person name="Bucao C."/>
            <person name="Bouchez O."/>
            <person name="Gislard M."/>
            <person name="Lluch J."/>
            <person name="Milhes M."/>
            <person name="Lampietro C."/>
            <person name="Lopez Roques C."/>
            <person name="Donnadieu C."/>
            <person name="Braasch I."/>
            <person name="Desvignes T."/>
            <person name="Postlethwait J."/>
            <person name="Bobe J."/>
            <person name="Guiguen Y."/>
        </authorList>
    </citation>
    <scope>NUCLEOTIDE SEQUENCE</scope>
    <source>
        <strain evidence="14">M-15738</strain>
        <tissue evidence="14">Blood</tissue>
    </source>
</reference>
<feature type="region of interest" description="Disordered" evidence="12">
    <location>
        <begin position="424"/>
        <end position="479"/>
    </location>
</feature>
<dbReference type="Gene3D" id="3.30.160.60">
    <property type="entry name" value="Classic Zinc Finger"/>
    <property type="match status" value="8"/>
</dbReference>
<organism evidence="14 15">
    <name type="scientific">Alosa alosa</name>
    <name type="common">allis shad</name>
    <dbReference type="NCBI Taxonomy" id="278164"/>
    <lineage>
        <taxon>Eukaryota</taxon>
        <taxon>Metazoa</taxon>
        <taxon>Chordata</taxon>
        <taxon>Craniata</taxon>
        <taxon>Vertebrata</taxon>
        <taxon>Euteleostomi</taxon>
        <taxon>Actinopterygii</taxon>
        <taxon>Neopterygii</taxon>
        <taxon>Teleostei</taxon>
        <taxon>Clupei</taxon>
        <taxon>Clupeiformes</taxon>
        <taxon>Clupeoidei</taxon>
        <taxon>Clupeidae</taxon>
        <taxon>Alosa</taxon>
    </lineage>
</organism>
<dbReference type="PANTHER" id="PTHR16515">
    <property type="entry name" value="PR DOMAIN ZINC FINGER PROTEIN"/>
    <property type="match status" value="1"/>
</dbReference>
<dbReference type="SUPFAM" id="SSF57667">
    <property type="entry name" value="beta-beta-alpha zinc fingers"/>
    <property type="match status" value="7"/>
</dbReference>
<keyword evidence="6" id="KW-0862">Zinc</keyword>
<feature type="domain" description="C2H2-type" evidence="13">
    <location>
        <begin position="662"/>
        <end position="689"/>
    </location>
</feature>
<evidence type="ECO:0000259" key="13">
    <source>
        <dbReference type="PROSITE" id="PS50157"/>
    </source>
</evidence>
<dbReference type="Pfam" id="PF00096">
    <property type="entry name" value="zf-C2H2"/>
    <property type="match status" value="6"/>
</dbReference>